<evidence type="ECO:0000313" key="1">
    <source>
        <dbReference type="EMBL" id="KAH7958814.1"/>
    </source>
</evidence>
<organism evidence="1 2">
    <name type="scientific">Dermacentor silvarum</name>
    <name type="common">Tick</name>
    <dbReference type="NCBI Taxonomy" id="543639"/>
    <lineage>
        <taxon>Eukaryota</taxon>
        <taxon>Metazoa</taxon>
        <taxon>Ecdysozoa</taxon>
        <taxon>Arthropoda</taxon>
        <taxon>Chelicerata</taxon>
        <taxon>Arachnida</taxon>
        <taxon>Acari</taxon>
        <taxon>Parasitiformes</taxon>
        <taxon>Ixodida</taxon>
        <taxon>Ixodoidea</taxon>
        <taxon>Ixodidae</taxon>
        <taxon>Rhipicephalinae</taxon>
        <taxon>Dermacentor</taxon>
    </lineage>
</organism>
<keyword evidence="2" id="KW-1185">Reference proteome</keyword>
<accession>A0ACB8D3G9</accession>
<sequence>MADDNPKTPTSRLRRPPLATVATWVSQAWRSLPDNIMVASLTIAFLSRVLMMAVLAKLLPRLDRFKMAPDNIREAANWGKDSLLRWSTLGFQLYPAVATVAQTYLSIPATQVYPLEEITRILEEDDEDVSAIYIESPEATIYSDEDSADEDSGGLIGNLSSRQLRAGAETVLADGRGIGGCDSDGDEAEFEQEGIEPVDISSGVGSTSTDANYASNSKWKICDPVKSSAIFPDPNLTAYRDLSPVELFEFFFDKSVIDLLVEQTRSYALFLNMPDPEVTKEEMKCFLGLLALSSYNCLPGKKCYWDSGTDMRNEMVHNAMRRNRFVQIMRFLHCADNTSLTLSNMLAKLRPLMKLLKAKFLQHFQPMRQLIYDESIIEYYGRHGYKHFIRRKPIRFKYKVWYLNGKNGYLANFEVYQGKQKDTATSTQYEKYFGKAAAPLLEMVDEFPVKVRHRPFYLYFDNLFTSLHLLKHLKDKNYESTGTVRQNRVPKECPIARPDSIKRKSRGYEEHALSDEGIIIVRWMDNSVVTIASTVHDVEPMSSADRYSRAQKRIKVPHPNAVTQYNSFMGGTDQIDANVGAFRIAIHGKKWWWPIFTWLCDIAICNGWALIRSTGANITQLEFRRQIAQSYLTRWNNKPKGPGRRRTSTLGNSAIGGPRYDQTAHFVGNVPNGKRRRCAGDSCNSMVRTQCTKCDVGMCIPCFIPYHHK</sequence>
<comment type="caution">
    <text evidence="1">The sequence shown here is derived from an EMBL/GenBank/DDBJ whole genome shotgun (WGS) entry which is preliminary data.</text>
</comment>
<reference evidence="1" key="1">
    <citation type="submission" date="2020-05" db="EMBL/GenBank/DDBJ databases">
        <title>Large-scale comparative analyses of tick genomes elucidate their genetic diversity and vector capacities.</title>
        <authorList>
            <person name="Jia N."/>
            <person name="Wang J."/>
            <person name="Shi W."/>
            <person name="Du L."/>
            <person name="Sun Y."/>
            <person name="Zhan W."/>
            <person name="Jiang J."/>
            <person name="Wang Q."/>
            <person name="Zhang B."/>
            <person name="Ji P."/>
            <person name="Sakyi L.B."/>
            <person name="Cui X."/>
            <person name="Yuan T."/>
            <person name="Jiang B."/>
            <person name="Yang W."/>
            <person name="Lam T.T.-Y."/>
            <person name="Chang Q."/>
            <person name="Ding S."/>
            <person name="Wang X."/>
            <person name="Zhu J."/>
            <person name="Ruan X."/>
            <person name="Zhao L."/>
            <person name="Wei J."/>
            <person name="Que T."/>
            <person name="Du C."/>
            <person name="Cheng J."/>
            <person name="Dai P."/>
            <person name="Han X."/>
            <person name="Huang E."/>
            <person name="Gao Y."/>
            <person name="Liu J."/>
            <person name="Shao H."/>
            <person name="Ye R."/>
            <person name="Li L."/>
            <person name="Wei W."/>
            <person name="Wang X."/>
            <person name="Wang C."/>
            <person name="Yang T."/>
            <person name="Huo Q."/>
            <person name="Li W."/>
            <person name="Guo W."/>
            <person name="Chen H."/>
            <person name="Zhou L."/>
            <person name="Ni X."/>
            <person name="Tian J."/>
            <person name="Zhou Y."/>
            <person name="Sheng Y."/>
            <person name="Liu T."/>
            <person name="Pan Y."/>
            <person name="Xia L."/>
            <person name="Li J."/>
            <person name="Zhao F."/>
            <person name="Cao W."/>
        </authorList>
    </citation>
    <scope>NUCLEOTIDE SEQUENCE</scope>
    <source>
        <strain evidence="1">Dsil-2018</strain>
    </source>
</reference>
<proteinExistence type="predicted"/>
<protein>
    <submittedName>
        <fullName evidence="1">Uncharacterized protein</fullName>
    </submittedName>
</protein>
<name>A0ACB8D3G9_DERSI</name>
<dbReference type="Proteomes" id="UP000821865">
    <property type="component" value="Chromosome 3"/>
</dbReference>
<gene>
    <name evidence="1" type="ORF">HPB49_005429</name>
</gene>
<dbReference type="EMBL" id="CM023472">
    <property type="protein sequence ID" value="KAH7958814.1"/>
    <property type="molecule type" value="Genomic_DNA"/>
</dbReference>
<evidence type="ECO:0000313" key="2">
    <source>
        <dbReference type="Proteomes" id="UP000821865"/>
    </source>
</evidence>